<dbReference type="Gene3D" id="3.40.190.10">
    <property type="entry name" value="Periplasmic binding protein-like II"/>
    <property type="match status" value="1"/>
</dbReference>
<evidence type="ECO:0000256" key="1">
    <source>
        <dbReference type="ARBA" id="ARBA00004863"/>
    </source>
</evidence>
<evidence type="ECO:0000256" key="2">
    <source>
        <dbReference type="ARBA" id="ARBA00022428"/>
    </source>
</evidence>
<proteinExistence type="predicted"/>
<comment type="pathway">
    <text evidence="1">Quinol/quinone metabolism; menaquinone biosynthesis.</text>
</comment>
<sequence>MAKWNPEFYEVKDLAQWWNELTGLGFIFALWASKKSLKLDDLIFIQSLEYGVSHIEEIISHESRLSSTLVREYLTKELHYKITEEDQKGFLLFREKCSQLNLL</sequence>
<reference evidence="4 5" key="1">
    <citation type="submission" date="2013-02" db="EMBL/GenBank/DDBJ databases">
        <authorList>
            <person name="Harkins D.M."/>
            <person name="Durkin A.S."/>
            <person name="Brinkac L.M."/>
            <person name="Haft D.H."/>
            <person name="Selengut J.D."/>
            <person name="Sanka R."/>
            <person name="DePew J."/>
            <person name="Purushe J."/>
            <person name="Tulsiani S.M."/>
            <person name="Graham G.C."/>
            <person name="Burns M.-A."/>
            <person name="Dohnt M.F."/>
            <person name="Smythe L.D."/>
            <person name="McKay D.B."/>
            <person name="Craig S.B."/>
            <person name="Vinetz J.M."/>
            <person name="Sutton G.G."/>
            <person name="Nierman W.C."/>
            <person name="Fouts D.E."/>
        </authorList>
    </citation>
    <scope>NUCLEOTIDE SEQUENCE [LARGE SCALE GENOMIC DNA]</scope>
    <source>
        <strain evidence="4 5">LT2050</strain>
    </source>
</reference>
<comment type="caution">
    <text evidence="4">The sequence shown here is derived from an EMBL/GenBank/DDBJ whole genome shotgun (WGS) entry which is preliminary data.</text>
</comment>
<keyword evidence="2" id="KW-0474">Menaquinone biosynthesis</keyword>
<dbReference type="UniPathway" id="UPA00079"/>
<keyword evidence="3" id="KW-0456">Lyase</keyword>
<name>M3HNP1_LEPIT</name>
<dbReference type="EMBL" id="AFMD02000500">
    <property type="protein sequence ID" value="EMG19571.1"/>
    <property type="molecule type" value="Genomic_DNA"/>
</dbReference>
<dbReference type="AlphaFoldDB" id="M3HNP1"/>
<dbReference type="InterPro" id="IPR030868">
    <property type="entry name" value="MqnA"/>
</dbReference>
<dbReference type="GO" id="GO:0009234">
    <property type="term" value="P:menaquinone biosynthetic process"/>
    <property type="evidence" value="ECO:0007669"/>
    <property type="project" value="UniProtKB-UniPathway"/>
</dbReference>
<dbReference type="PANTHER" id="PTHR37690:SF1">
    <property type="entry name" value="CHORISMATE DEHYDRATASE"/>
    <property type="match status" value="1"/>
</dbReference>
<gene>
    <name evidence="4" type="ORF">LEP1GSC150_0308</name>
</gene>
<dbReference type="Pfam" id="PF02621">
    <property type="entry name" value="VitK2_biosynth"/>
    <property type="match status" value="1"/>
</dbReference>
<evidence type="ECO:0000313" key="4">
    <source>
        <dbReference type="EMBL" id="EMG19571.1"/>
    </source>
</evidence>
<evidence type="ECO:0000256" key="3">
    <source>
        <dbReference type="ARBA" id="ARBA00023239"/>
    </source>
</evidence>
<dbReference type="InterPro" id="IPR003773">
    <property type="entry name" value="Menaquinone_biosynth"/>
</dbReference>
<dbReference type="GO" id="GO:0016829">
    <property type="term" value="F:lyase activity"/>
    <property type="evidence" value="ECO:0007669"/>
    <property type="project" value="UniProtKB-KW"/>
</dbReference>
<organism evidence="4 5">
    <name type="scientific">Leptospira interrogans serovar Copenhageni str. LT2050</name>
    <dbReference type="NCBI Taxonomy" id="1001598"/>
    <lineage>
        <taxon>Bacteria</taxon>
        <taxon>Pseudomonadati</taxon>
        <taxon>Spirochaetota</taxon>
        <taxon>Spirochaetia</taxon>
        <taxon>Leptospirales</taxon>
        <taxon>Leptospiraceae</taxon>
        <taxon>Leptospira</taxon>
    </lineage>
</organism>
<dbReference type="SUPFAM" id="SSF53850">
    <property type="entry name" value="Periplasmic binding protein-like II"/>
    <property type="match status" value="1"/>
</dbReference>
<evidence type="ECO:0000313" key="5">
    <source>
        <dbReference type="Proteomes" id="UP000011778"/>
    </source>
</evidence>
<protein>
    <submittedName>
        <fullName evidence="4">Menaquinone biosynthesis domain protein</fullName>
    </submittedName>
</protein>
<dbReference type="PANTHER" id="PTHR37690">
    <property type="entry name" value="CHORISMATE DEHYDRATASE"/>
    <property type="match status" value="1"/>
</dbReference>
<accession>M3HNP1</accession>
<dbReference type="Proteomes" id="UP000011778">
    <property type="component" value="Unassembled WGS sequence"/>
</dbReference>